<dbReference type="InterPro" id="IPR012259">
    <property type="entry name" value="DHFR"/>
</dbReference>
<evidence type="ECO:0000313" key="8">
    <source>
        <dbReference type="EMBL" id="OQV19093.1"/>
    </source>
</evidence>
<name>A0A1W0WVB8_HYPEX</name>
<comment type="pathway">
    <text evidence="1">Cofactor biosynthesis; tetrahydrofolate biosynthesis; 5,6,7,8-tetrahydrofolate from 7,8-dihydrofolate: step 1/1.</text>
</comment>
<evidence type="ECO:0000256" key="3">
    <source>
        <dbReference type="ARBA" id="ARBA00022563"/>
    </source>
</evidence>
<dbReference type="OrthoDB" id="4664297at2759"/>
<dbReference type="CDD" id="cd00209">
    <property type="entry name" value="DHFR"/>
    <property type="match status" value="1"/>
</dbReference>
<organism evidence="8 9">
    <name type="scientific">Hypsibius exemplaris</name>
    <name type="common">Freshwater tardigrade</name>
    <dbReference type="NCBI Taxonomy" id="2072580"/>
    <lineage>
        <taxon>Eukaryota</taxon>
        <taxon>Metazoa</taxon>
        <taxon>Ecdysozoa</taxon>
        <taxon>Tardigrada</taxon>
        <taxon>Eutardigrada</taxon>
        <taxon>Parachela</taxon>
        <taxon>Hypsibioidea</taxon>
        <taxon>Hypsibiidae</taxon>
        <taxon>Hypsibius</taxon>
    </lineage>
</organism>
<evidence type="ECO:0000256" key="4">
    <source>
        <dbReference type="ARBA" id="ARBA00022857"/>
    </source>
</evidence>
<dbReference type="SUPFAM" id="SSF53597">
    <property type="entry name" value="Dihydrofolate reductase-like"/>
    <property type="match status" value="1"/>
</dbReference>
<dbReference type="GO" id="GO:0046655">
    <property type="term" value="P:folic acid metabolic process"/>
    <property type="evidence" value="ECO:0007669"/>
    <property type="project" value="TreeGrafter"/>
</dbReference>
<dbReference type="GO" id="GO:0046654">
    <property type="term" value="P:tetrahydrofolate biosynthetic process"/>
    <property type="evidence" value="ECO:0007669"/>
    <property type="project" value="InterPro"/>
</dbReference>
<keyword evidence="3" id="KW-0554">One-carbon metabolism</keyword>
<accession>A0A1W0WVB8</accession>
<evidence type="ECO:0000313" key="9">
    <source>
        <dbReference type="Proteomes" id="UP000192578"/>
    </source>
</evidence>
<dbReference type="GO" id="GO:0004146">
    <property type="term" value="F:dihydrofolate reductase activity"/>
    <property type="evidence" value="ECO:0007669"/>
    <property type="project" value="UniProtKB-EC"/>
</dbReference>
<evidence type="ECO:0000256" key="6">
    <source>
        <dbReference type="ARBA" id="ARBA00048873"/>
    </source>
</evidence>
<dbReference type="Gene3D" id="3.40.430.10">
    <property type="entry name" value="Dihydrofolate Reductase, subunit A"/>
    <property type="match status" value="1"/>
</dbReference>
<keyword evidence="9" id="KW-1185">Reference proteome</keyword>
<dbReference type="GO" id="GO:0005739">
    <property type="term" value="C:mitochondrion"/>
    <property type="evidence" value="ECO:0007669"/>
    <property type="project" value="TreeGrafter"/>
</dbReference>
<protein>
    <recommendedName>
        <fullName evidence="2">dihydrofolate reductase</fullName>
        <ecNumber evidence="2">1.5.1.3</ecNumber>
    </recommendedName>
</protein>
<dbReference type="Pfam" id="PF00186">
    <property type="entry name" value="DHFR_1"/>
    <property type="match status" value="1"/>
</dbReference>
<proteinExistence type="predicted"/>
<evidence type="ECO:0000256" key="2">
    <source>
        <dbReference type="ARBA" id="ARBA00012856"/>
    </source>
</evidence>
<evidence type="ECO:0000256" key="1">
    <source>
        <dbReference type="ARBA" id="ARBA00004903"/>
    </source>
</evidence>
<feature type="domain" description="DHFR" evidence="7">
    <location>
        <begin position="14"/>
        <end position="195"/>
    </location>
</feature>
<dbReference type="InterPro" id="IPR024072">
    <property type="entry name" value="DHFR-like_dom_sf"/>
</dbReference>
<dbReference type="InterPro" id="IPR001796">
    <property type="entry name" value="DHFR_dom"/>
</dbReference>
<keyword evidence="5" id="KW-0560">Oxidoreductase</keyword>
<dbReference type="GO" id="GO:0006730">
    <property type="term" value="P:one-carbon metabolic process"/>
    <property type="evidence" value="ECO:0007669"/>
    <property type="project" value="UniProtKB-KW"/>
</dbReference>
<dbReference type="GO" id="GO:0046452">
    <property type="term" value="P:dihydrofolate metabolic process"/>
    <property type="evidence" value="ECO:0007669"/>
    <property type="project" value="TreeGrafter"/>
</dbReference>
<dbReference type="PROSITE" id="PS51330">
    <property type="entry name" value="DHFR_2"/>
    <property type="match status" value="1"/>
</dbReference>
<gene>
    <name evidence="8" type="ORF">BV898_06948</name>
</gene>
<dbReference type="EMBL" id="MTYJ01000043">
    <property type="protein sequence ID" value="OQV19093.1"/>
    <property type="molecule type" value="Genomic_DNA"/>
</dbReference>
<dbReference type="PANTHER" id="PTHR48069:SF3">
    <property type="entry name" value="DIHYDROFOLATE REDUCTASE"/>
    <property type="match status" value="1"/>
</dbReference>
<evidence type="ECO:0000259" key="7">
    <source>
        <dbReference type="PROSITE" id="PS51330"/>
    </source>
</evidence>
<dbReference type="Proteomes" id="UP000192578">
    <property type="component" value="Unassembled WGS sequence"/>
</dbReference>
<evidence type="ECO:0000256" key="5">
    <source>
        <dbReference type="ARBA" id="ARBA00023002"/>
    </source>
</evidence>
<dbReference type="EC" id="1.5.1.3" evidence="2"/>
<comment type="caution">
    <text evidence="8">The sequence shown here is derived from an EMBL/GenBank/DDBJ whole genome shotgun (WGS) entry which is preliminary data.</text>
</comment>
<dbReference type="PANTHER" id="PTHR48069">
    <property type="entry name" value="DIHYDROFOLATE REDUCTASE"/>
    <property type="match status" value="1"/>
</dbReference>
<dbReference type="GO" id="GO:0050661">
    <property type="term" value="F:NADP binding"/>
    <property type="evidence" value="ECO:0007669"/>
    <property type="project" value="InterPro"/>
</dbReference>
<sequence length="199" mass="22603">MSAPRKGCGDPDFRINIIVACDLNRGIGKNGTLPWKLPSETNYYHGMINHLKSSENQNAVIFGRITYESIHDPKDYENLLKVVVSKTSRPQPEDKNLRFVESFLDATGLIWDEKSLRNGGIETIWSLGGTTVYQETLQSPFLHRVYYTEVQSKFDCDTHFPAMDLTKFKIVEDSRVPSGIQSDNGVQYKVTVYESNNFA</sequence>
<dbReference type="PRINTS" id="PR00070">
    <property type="entry name" value="DHFR"/>
</dbReference>
<comment type="catalytic activity">
    <reaction evidence="6">
        <text>(6S)-5,6,7,8-tetrahydrofolate + NADP(+) = 7,8-dihydrofolate + NADPH + H(+)</text>
        <dbReference type="Rhea" id="RHEA:15009"/>
        <dbReference type="ChEBI" id="CHEBI:15378"/>
        <dbReference type="ChEBI" id="CHEBI:57451"/>
        <dbReference type="ChEBI" id="CHEBI:57453"/>
        <dbReference type="ChEBI" id="CHEBI:57783"/>
        <dbReference type="ChEBI" id="CHEBI:58349"/>
        <dbReference type="EC" id="1.5.1.3"/>
    </reaction>
</comment>
<reference evidence="9" key="1">
    <citation type="submission" date="2017-01" db="EMBL/GenBank/DDBJ databases">
        <title>Comparative genomics of anhydrobiosis in the tardigrade Hypsibius dujardini.</title>
        <authorList>
            <person name="Yoshida Y."/>
            <person name="Koutsovoulos G."/>
            <person name="Laetsch D."/>
            <person name="Stevens L."/>
            <person name="Kumar S."/>
            <person name="Horikawa D."/>
            <person name="Ishino K."/>
            <person name="Komine S."/>
            <person name="Tomita M."/>
            <person name="Blaxter M."/>
            <person name="Arakawa K."/>
        </authorList>
    </citation>
    <scope>NUCLEOTIDE SEQUENCE [LARGE SCALE GENOMIC DNA]</scope>
    <source>
        <strain evidence="9">Z151</strain>
    </source>
</reference>
<keyword evidence="4" id="KW-0521">NADP</keyword>
<dbReference type="AlphaFoldDB" id="A0A1W0WVB8"/>